<keyword evidence="4" id="KW-1185">Reference proteome</keyword>
<dbReference type="GeneID" id="41978402"/>
<dbReference type="Proteomes" id="UP000319257">
    <property type="component" value="Unassembled WGS sequence"/>
</dbReference>
<dbReference type="SUPFAM" id="SSF56112">
    <property type="entry name" value="Protein kinase-like (PK-like)"/>
    <property type="match status" value="1"/>
</dbReference>
<dbReference type="Pfam" id="PF01636">
    <property type="entry name" value="APH"/>
    <property type="match status" value="1"/>
</dbReference>
<comment type="caution">
    <text evidence="3">The sequence shown here is derived from an EMBL/GenBank/DDBJ whole genome shotgun (WGS) entry which is preliminary data.</text>
</comment>
<dbReference type="EMBL" id="SKBQ01000094">
    <property type="protein sequence ID" value="TPX07154.1"/>
    <property type="molecule type" value="Genomic_DNA"/>
</dbReference>
<dbReference type="InterPro" id="IPR011009">
    <property type="entry name" value="Kinase-like_dom_sf"/>
</dbReference>
<sequence>MADEPAPPRRSPSPIPFKEKLRRRRKELGRARSSDEEEPEDEPLGEGATVLHKLYGRRVTLHPGNIAKKSGKRICLQEADALRVAERAGLPVPHVHQVETTPDGKHHISMDYIEGQVLTKAWPEYSEVQKRAVVQQLREILTIMRSIPPPEGYIGDCAGNQIRDTRLYFTHSAPACQDERGFNQFLIDALVPEIPIPVHRAFVERWNRDDHRVVFTHSDIAPRNIIVRDGNIVGLLDWEDAGWYPEYWEYVKFFQRSSIADGDWRNYADDIFPQPYHTELVDYLALSRWQYS</sequence>
<dbReference type="CDD" id="cd05120">
    <property type="entry name" value="APH_ChoK_like"/>
    <property type="match status" value="1"/>
</dbReference>
<dbReference type="PANTHER" id="PTHR21310:SF58">
    <property type="entry name" value="AMINOGLYCOSIDE PHOSPHOTRANSFERASE DOMAIN-CONTAINING PROTEIN"/>
    <property type="match status" value="1"/>
</dbReference>
<dbReference type="OrthoDB" id="2906425at2759"/>
<dbReference type="InterPro" id="IPR051678">
    <property type="entry name" value="AGP_Transferase"/>
</dbReference>
<evidence type="ECO:0000256" key="1">
    <source>
        <dbReference type="SAM" id="MobiDB-lite"/>
    </source>
</evidence>
<reference evidence="3 4" key="1">
    <citation type="submission" date="2019-06" db="EMBL/GenBank/DDBJ databases">
        <title>Draft genome sequence of the filamentous fungus Phialemoniopsis curvata isolated from diesel fuel.</title>
        <authorList>
            <person name="Varaljay V.A."/>
            <person name="Lyon W.J."/>
            <person name="Crouch A.L."/>
            <person name="Drake C.E."/>
            <person name="Hollomon J.M."/>
            <person name="Nadeau L.J."/>
            <person name="Nunn H.S."/>
            <person name="Stevenson B.S."/>
            <person name="Bojanowski C.L."/>
            <person name="Crookes-Goodson W.J."/>
        </authorList>
    </citation>
    <scope>NUCLEOTIDE SEQUENCE [LARGE SCALE GENOMIC DNA]</scope>
    <source>
        <strain evidence="3 4">D216</strain>
    </source>
</reference>
<gene>
    <name evidence="3" type="ORF">E0L32_010955</name>
</gene>
<evidence type="ECO:0000313" key="4">
    <source>
        <dbReference type="Proteomes" id="UP000319257"/>
    </source>
</evidence>
<feature type="compositionally biased region" description="Acidic residues" evidence="1">
    <location>
        <begin position="35"/>
        <end position="44"/>
    </location>
</feature>
<feature type="region of interest" description="Disordered" evidence="1">
    <location>
        <begin position="1"/>
        <end position="47"/>
    </location>
</feature>
<feature type="domain" description="Aminoglycoside phosphotransferase" evidence="2">
    <location>
        <begin position="75"/>
        <end position="263"/>
    </location>
</feature>
<protein>
    <recommendedName>
        <fullName evidence="2">Aminoglycoside phosphotransferase domain-containing protein</fullName>
    </recommendedName>
</protein>
<evidence type="ECO:0000313" key="3">
    <source>
        <dbReference type="EMBL" id="TPX07154.1"/>
    </source>
</evidence>
<dbReference type="InterPro" id="IPR002575">
    <property type="entry name" value="Aminoglycoside_PTrfase"/>
</dbReference>
<dbReference type="RefSeq" id="XP_030988865.1">
    <property type="nucleotide sequence ID" value="XM_031133630.1"/>
</dbReference>
<dbReference type="Gene3D" id="3.90.1200.10">
    <property type="match status" value="1"/>
</dbReference>
<proteinExistence type="predicted"/>
<dbReference type="InParanoid" id="A0A507ALU9"/>
<accession>A0A507ALU9</accession>
<organism evidence="3 4">
    <name type="scientific">Thyridium curvatum</name>
    <dbReference type="NCBI Taxonomy" id="1093900"/>
    <lineage>
        <taxon>Eukaryota</taxon>
        <taxon>Fungi</taxon>
        <taxon>Dikarya</taxon>
        <taxon>Ascomycota</taxon>
        <taxon>Pezizomycotina</taxon>
        <taxon>Sordariomycetes</taxon>
        <taxon>Sordariomycetidae</taxon>
        <taxon>Thyridiales</taxon>
        <taxon>Thyridiaceae</taxon>
        <taxon>Thyridium</taxon>
    </lineage>
</organism>
<dbReference type="AlphaFoldDB" id="A0A507ALU9"/>
<name>A0A507ALU9_9PEZI</name>
<dbReference type="PANTHER" id="PTHR21310">
    <property type="entry name" value="AMINOGLYCOSIDE PHOSPHOTRANSFERASE-RELATED-RELATED"/>
    <property type="match status" value="1"/>
</dbReference>
<evidence type="ECO:0000259" key="2">
    <source>
        <dbReference type="Pfam" id="PF01636"/>
    </source>
</evidence>
<dbReference type="STRING" id="1093900.A0A507ALU9"/>